<accession>A0A367GRL0</accession>
<proteinExistence type="inferred from homology"/>
<evidence type="ECO:0000313" key="7">
    <source>
        <dbReference type="Proteomes" id="UP000253209"/>
    </source>
</evidence>
<dbReference type="GO" id="GO:0004553">
    <property type="term" value="F:hydrolase activity, hydrolyzing O-glycosyl compounds"/>
    <property type="evidence" value="ECO:0007669"/>
    <property type="project" value="InterPro"/>
</dbReference>
<keyword evidence="7" id="KW-1185">Reference proteome</keyword>
<keyword evidence="2" id="KW-0732">Signal</keyword>
<reference evidence="6 7" key="1">
    <citation type="submission" date="2018-05" db="EMBL/GenBank/DDBJ databases">
        <title>Mucilaginibacter hurinus sp. nov., isolated from briquette warehouse soil.</title>
        <authorList>
            <person name="Choi L."/>
        </authorList>
    </citation>
    <scope>NUCLEOTIDE SEQUENCE [LARGE SCALE GENOMIC DNA]</scope>
    <source>
        <strain evidence="6 7">ZR32</strain>
    </source>
</reference>
<dbReference type="EMBL" id="QGDC01000004">
    <property type="protein sequence ID" value="RCH55353.1"/>
    <property type="molecule type" value="Genomic_DNA"/>
</dbReference>
<protein>
    <submittedName>
        <fullName evidence="6">Glycosyl hydrolase family 43</fullName>
    </submittedName>
</protein>
<evidence type="ECO:0000313" key="6">
    <source>
        <dbReference type="EMBL" id="RCH55353.1"/>
    </source>
</evidence>
<sequence length="367" mass="40943">MKIKYRYLWVLLLVTGCSKSSRVPSGDSGNSIDPAYSKTMVANPIVEDSYGPSVAQSDGKVYFMDTKAGRIVLYQGTGVSYLRFAFKRTVYIPANNQENSNNIRPSELKNIDGKWYIYYSADNGFEKNHRMFVLENSSANPLEGTWESKKISGVEEVFADGPKVLDHNGLRYLIWSGWENADSSNKGKQQLYISKMTNPYTVEPGRIMISSPVNDWEKYVYQTVVDSTSITNIEAKNESPAILKSSSGRVFVSFSASSCSSDSYCIGLLSLKAEGNPLNITDWVKTPDPVFKTTPASNIYGPGRNSFFKSKDGTEDWMVYDANLVPNAMCTDSRNVCIQKIKWRDNGTPDFGEPYVSKVPFLKPSGE</sequence>
<dbReference type="RefSeq" id="WP_114004975.1">
    <property type="nucleotide sequence ID" value="NZ_QGDC01000004.1"/>
</dbReference>
<dbReference type="PANTHER" id="PTHR43817">
    <property type="entry name" value="GLYCOSYL HYDROLASE"/>
    <property type="match status" value="1"/>
</dbReference>
<keyword evidence="4 5" id="KW-0326">Glycosidase</keyword>
<dbReference type="PROSITE" id="PS51257">
    <property type="entry name" value="PROKAR_LIPOPROTEIN"/>
    <property type="match status" value="1"/>
</dbReference>
<dbReference type="Gene3D" id="2.115.10.20">
    <property type="entry name" value="Glycosyl hydrolase domain, family 43"/>
    <property type="match status" value="1"/>
</dbReference>
<dbReference type="OrthoDB" id="177947at2"/>
<name>A0A367GRL0_9SPHI</name>
<dbReference type="InterPro" id="IPR006710">
    <property type="entry name" value="Glyco_hydro_43"/>
</dbReference>
<evidence type="ECO:0000256" key="3">
    <source>
        <dbReference type="ARBA" id="ARBA00022801"/>
    </source>
</evidence>
<gene>
    <name evidence="6" type="ORF">DJ568_09235</name>
</gene>
<dbReference type="PANTHER" id="PTHR43817:SF1">
    <property type="entry name" value="HYDROLASE, FAMILY 43, PUTATIVE (AFU_ORTHOLOGUE AFUA_3G01660)-RELATED"/>
    <property type="match status" value="1"/>
</dbReference>
<dbReference type="SUPFAM" id="SSF75005">
    <property type="entry name" value="Arabinanase/levansucrase/invertase"/>
    <property type="match status" value="1"/>
</dbReference>
<dbReference type="Pfam" id="PF04616">
    <property type="entry name" value="Glyco_hydro_43"/>
    <property type="match status" value="1"/>
</dbReference>
<evidence type="ECO:0000256" key="4">
    <source>
        <dbReference type="ARBA" id="ARBA00023295"/>
    </source>
</evidence>
<keyword evidence="3 5" id="KW-0378">Hydrolase</keyword>
<organism evidence="6 7">
    <name type="scientific">Mucilaginibacter hurinus</name>
    <dbReference type="NCBI Taxonomy" id="2201324"/>
    <lineage>
        <taxon>Bacteria</taxon>
        <taxon>Pseudomonadati</taxon>
        <taxon>Bacteroidota</taxon>
        <taxon>Sphingobacteriia</taxon>
        <taxon>Sphingobacteriales</taxon>
        <taxon>Sphingobacteriaceae</taxon>
        <taxon>Mucilaginibacter</taxon>
    </lineage>
</organism>
<dbReference type="GO" id="GO:0005975">
    <property type="term" value="P:carbohydrate metabolic process"/>
    <property type="evidence" value="ECO:0007669"/>
    <property type="project" value="InterPro"/>
</dbReference>
<comment type="similarity">
    <text evidence="1 5">Belongs to the glycosyl hydrolase 43 family.</text>
</comment>
<evidence type="ECO:0000256" key="2">
    <source>
        <dbReference type="ARBA" id="ARBA00022729"/>
    </source>
</evidence>
<dbReference type="Proteomes" id="UP000253209">
    <property type="component" value="Unassembled WGS sequence"/>
</dbReference>
<evidence type="ECO:0000256" key="1">
    <source>
        <dbReference type="ARBA" id="ARBA00009865"/>
    </source>
</evidence>
<dbReference type="CDD" id="cd18820">
    <property type="entry name" value="GH43_LbAraf43-like"/>
    <property type="match status" value="1"/>
</dbReference>
<dbReference type="AlphaFoldDB" id="A0A367GRL0"/>
<evidence type="ECO:0000256" key="5">
    <source>
        <dbReference type="RuleBase" id="RU361187"/>
    </source>
</evidence>
<dbReference type="InterPro" id="IPR023296">
    <property type="entry name" value="Glyco_hydro_beta-prop_sf"/>
</dbReference>
<comment type="caution">
    <text evidence="6">The sequence shown here is derived from an EMBL/GenBank/DDBJ whole genome shotgun (WGS) entry which is preliminary data.</text>
</comment>